<organism evidence="2 3">
    <name type="scientific">Helicobacter pullorum</name>
    <dbReference type="NCBI Taxonomy" id="35818"/>
    <lineage>
        <taxon>Bacteria</taxon>
        <taxon>Pseudomonadati</taxon>
        <taxon>Campylobacterota</taxon>
        <taxon>Epsilonproteobacteria</taxon>
        <taxon>Campylobacterales</taxon>
        <taxon>Helicobacteraceae</taxon>
        <taxon>Helicobacter</taxon>
    </lineage>
</organism>
<dbReference type="GO" id="GO:0003677">
    <property type="term" value="F:DNA binding"/>
    <property type="evidence" value="ECO:0007669"/>
    <property type="project" value="InterPro"/>
</dbReference>
<comment type="caution">
    <text evidence="2">The sequence shown here is derived from an EMBL/GenBank/DDBJ whole genome shotgun (WGS) entry which is preliminary data.</text>
</comment>
<reference evidence="2 3" key="1">
    <citation type="submission" date="2014-06" db="EMBL/GenBank/DDBJ databases">
        <title>Helicobacter pullorum isolates in fresh chicken meat - phenotypic and genotypic features.</title>
        <authorList>
            <person name="Borges V."/>
            <person name="Santos A."/>
            <person name="Correia C.B."/>
            <person name="Saraiva M."/>
            <person name="Menard A."/>
            <person name="Vieira L."/>
            <person name="Sampaio D.A."/>
            <person name="Gomes J.P."/>
            <person name="Oleastro M."/>
        </authorList>
    </citation>
    <scope>NUCLEOTIDE SEQUENCE [LARGE SCALE GENOMIC DNA]</scope>
    <source>
        <strain evidence="2 3">229334/12</strain>
    </source>
</reference>
<evidence type="ECO:0000313" key="2">
    <source>
        <dbReference type="EMBL" id="KPH50567.1"/>
    </source>
</evidence>
<dbReference type="InterPro" id="IPR010093">
    <property type="entry name" value="SinI_DNA-bd"/>
</dbReference>
<gene>
    <name evidence="2" type="ORF">HPU229334_04515</name>
</gene>
<dbReference type="Proteomes" id="UP000037997">
    <property type="component" value="Unassembled WGS sequence"/>
</dbReference>
<dbReference type="RefSeq" id="WP_054198840.1">
    <property type="nucleotide sequence ID" value="NZ_CAKMIM010000015.1"/>
</dbReference>
<sequence length="70" mass="8109">MTEKEISKMIFDKYNKLWLSKKETCSLLGIGLTTIYRIMKNNKIKYSKVGNNVKFGIDDLANFIVSQKDT</sequence>
<evidence type="ECO:0000259" key="1">
    <source>
        <dbReference type="Pfam" id="PF12728"/>
    </source>
</evidence>
<dbReference type="NCBIfam" id="TIGR01764">
    <property type="entry name" value="excise"/>
    <property type="match status" value="1"/>
</dbReference>
<name>A0A0N1E7N6_9HELI</name>
<proteinExistence type="predicted"/>
<protein>
    <recommendedName>
        <fullName evidence="1">Helix-turn-helix domain-containing protein</fullName>
    </recommendedName>
</protein>
<dbReference type="AlphaFoldDB" id="A0A0N1E7N6"/>
<dbReference type="EMBL" id="JNOC01000203">
    <property type="protein sequence ID" value="KPH50567.1"/>
    <property type="molecule type" value="Genomic_DNA"/>
</dbReference>
<accession>A0A0N1E7N6</accession>
<evidence type="ECO:0000313" key="3">
    <source>
        <dbReference type="Proteomes" id="UP000037997"/>
    </source>
</evidence>
<feature type="domain" description="Helix-turn-helix" evidence="1">
    <location>
        <begin position="18"/>
        <end position="64"/>
    </location>
</feature>
<dbReference type="Pfam" id="PF12728">
    <property type="entry name" value="HTH_17"/>
    <property type="match status" value="1"/>
</dbReference>
<dbReference type="InterPro" id="IPR041657">
    <property type="entry name" value="HTH_17"/>
</dbReference>
<dbReference type="PATRIC" id="fig|35818.11.peg.898"/>